<dbReference type="InterPro" id="IPR032542">
    <property type="entry name" value="DUF4947"/>
</dbReference>
<comment type="caution">
    <text evidence="3">The sequence shown here is derived from an EMBL/GenBank/DDBJ whole genome shotgun (WGS) entry which is preliminary data.</text>
</comment>
<accession>A0A1E8GSM3</accession>
<dbReference type="Pfam" id="PF16305">
    <property type="entry name" value="DUF4947"/>
    <property type="match status" value="1"/>
</dbReference>
<dbReference type="AlphaFoldDB" id="A0A1E8GSM3"/>
<reference evidence="4" key="1">
    <citation type="submission" date="2016-09" db="EMBL/GenBank/DDBJ databases">
        <title>Draft genome sequence of a novel species of the family Streptococcaceae isolated from flowers.</title>
        <authorList>
            <person name="Chuah L.-O."/>
            <person name="Yap K.-P."/>
            <person name="Thong K.L."/>
            <person name="Liong M.T."/>
            <person name="Ahmad R."/>
            <person name="Rusul G."/>
        </authorList>
    </citation>
    <scope>NUCLEOTIDE SEQUENCE [LARGE SCALE GENOMIC DNA]</scope>
    <source>
        <strain evidence="4">DF1</strain>
    </source>
</reference>
<feature type="region of interest" description="Disordered" evidence="1">
    <location>
        <begin position="79"/>
        <end position="98"/>
    </location>
</feature>
<keyword evidence="4" id="KW-1185">Reference proteome</keyword>
<dbReference type="OrthoDB" id="2186249at2"/>
<dbReference type="Proteomes" id="UP000178622">
    <property type="component" value="Unassembled WGS sequence"/>
</dbReference>
<feature type="transmembrane region" description="Helical" evidence="2">
    <location>
        <begin position="52"/>
        <end position="70"/>
    </location>
</feature>
<sequence>MDNFNCKYCGSNQFKKTKIGQECLYCHAVYENDNDSNEIFIKNHKSQKINKIFLFIVGLIIFISITAFVFSNLTDFNSHKDKVTSSSTSSYKKTTSDSSSIDIKTDYDDNLLKNPDHSVKVAELSLVQSEIDLARASVKKYGGDDTKKFEKLLDEAQKEHDEQIKNRVVTPPKPDMIIDNPDSEFSITTYYREGGSLLAYNGDYNQYTSQDIINLWRQPDKVITDSDKIKKSLSIDFGENKHPNNYETKVLQEQWKGGKITWRELRSFILQINDSAYGTYSKEFVYESQGKPNVYFENDNVSYVTPILRYVYFPRLPEKYPKEGLGKYPDDFPSNYGMDGYYHEK</sequence>
<feature type="compositionally biased region" description="Low complexity" evidence="1">
    <location>
        <begin position="84"/>
        <end position="98"/>
    </location>
</feature>
<evidence type="ECO:0000313" key="4">
    <source>
        <dbReference type="Proteomes" id="UP000178622"/>
    </source>
</evidence>
<proteinExistence type="predicted"/>
<keyword evidence="2" id="KW-0472">Membrane</keyword>
<name>A0A1E8GSM3_9LACT</name>
<dbReference type="EMBL" id="MKIR01000001">
    <property type="protein sequence ID" value="OFI50468.1"/>
    <property type="molecule type" value="Genomic_DNA"/>
</dbReference>
<evidence type="ECO:0000256" key="2">
    <source>
        <dbReference type="SAM" id="Phobius"/>
    </source>
</evidence>
<gene>
    <name evidence="3" type="ORF">BG261_00900</name>
</gene>
<dbReference type="RefSeq" id="WP_070791284.1">
    <property type="nucleotide sequence ID" value="NZ_MKIR01000001.1"/>
</dbReference>
<keyword evidence="2" id="KW-0812">Transmembrane</keyword>
<dbReference type="STRING" id="1859473.BG261_00900"/>
<organism evidence="3 4">
    <name type="scientific">Floricoccus tropicus</name>
    <dbReference type="NCBI Taxonomy" id="1859473"/>
    <lineage>
        <taxon>Bacteria</taxon>
        <taxon>Bacillati</taxon>
        <taxon>Bacillota</taxon>
        <taxon>Bacilli</taxon>
        <taxon>Lactobacillales</taxon>
        <taxon>Streptococcaceae</taxon>
        <taxon>Floricoccus</taxon>
    </lineage>
</organism>
<keyword evidence="2" id="KW-1133">Transmembrane helix</keyword>
<evidence type="ECO:0000313" key="3">
    <source>
        <dbReference type="EMBL" id="OFI50468.1"/>
    </source>
</evidence>
<protein>
    <submittedName>
        <fullName evidence="3">DUF4947 domain-containing protein</fullName>
    </submittedName>
</protein>
<evidence type="ECO:0000256" key="1">
    <source>
        <dbReference type="SAM" id="MobiDB-lite"/>
    </source>
</evidence>